<reference evidence="1 2" key="1">
    <citation type="submission" date="2015-07" db="EMBL/GenBank/DDBJ databases">
        <authorList>
            <person name="Noorani M."/>
        </authorList>
    </citation>
    <scope>NUCLEOTIDE SEQUENCE [LARGE SCALE GENOMIC DNA]</scope>
    <source>
        <strain evidence="1 2">KCTC 42284</strain>
    </source>
</reference>
<organism evidence="1 2">
    <name type="scientific">Wenzhouxiangella marina</name>
    <dbReference type="NCBI Taxonomy" id="1579979"/>
    <lineage>
        <taxon>Bacteria</taxon>
        <taxon>Pseudomonadati</taxon>
        <taxon>Pseudomonadota</taxon>
        <taxon>Gammaproteobacteria</taxon>
        <taxon>Chromatiales</taxon>
        <taxon>Wenzhouxiangellaceae</taxon>
        <taxon>Wenzhouxiangella</taxon>
    </lineage>
</organism>
<dbReference type="EMBL" id="CP012154">
    <property type="protein sequence ID" value="AKS42986.1"/>
    <property type="molecule type" value="Genomic_DNA"/>
</dbReference>
<dbReference type="SMART" id="SM00953">
    <property type="entry name" value="RES"/>
    <property type="match status" value="1"/>
</dbReference>
<dbReference type="Pfam" id="PF08808">
    <property type="entry name" value="RES"/>
    <property type="match status" value="1"/>
</dbReference>
<evidence type="ECO:0000313" key="1">
    <source>
        <dbReference type="EMBL" id="AKS42986.1"/>
    </source>
</evidence>
<name>A0A0K0XZD9_9GAMM</name>
<dbReference type="PATRIC" id="fig|1579979.3.peg.2684"/>
<dbReference type="AlphaFoldDB" id="A0A0K0XZD9"/>
<sequence length="230" mass="26234">MTKAAFIHTVERWERAIRIIPSCYPPIGLFEDVARPEDLESVFAVEAMTNDRLQQEVGRLDLVPPDERISGPGTSPIMAAFTHPNTEGSRFSPGTYGVYYAANDEATAVAETRHHRERLYRYQDVGPQRIQMRAYCGRIEGEWVDLRGQQASRAELYDPADYRASQVFGAERRDEGCWGIVYDSVRRPEGQCLAVFRPRACRPVAQGAHYEYFYDGHEITHVARLTEIHP</sequence>
<dbReference type="Proteomes" id="UP000066624">
    <property type="component" value="Chromosome"/>
</dbReference>
<dbReference type="InterPro" id="IPR014914">
    <property type="entry name" value="RES_dom"/>
</dbReference>
<accession>A0A0K0XZD9</accession>
<dbReference type="KEGG" id="wma:WM2015_2628"/>
<evidence type="ECO:0000313" key="2">
    <source>
        <dbReference type="Proteomes" id="UP000066624"/>
    </source>
</evidence>
<proteinExistence type="predicted"/>
<protein>
    <submittedName>
        <fullName evidence="1">RES domain protein</fullName>
    </submittedName>
</protein>
<dbReference type="RefSeq" id="WP_245609774.1">
    <property type="nucleotide sequence ID" value="NZ_CP012154.1"/>
</dbReference>
<keyword evidence="2" id="KW-1185">Reference proteome</keyword>
<gene>
    <name evidence="1" type="ORF">WM2015_2628</name>
</gene>